<comment type="function">
    <text evidence="11">Mitochondrial intermembrane chaperone that participates in the import and insertion of some multi-pass transmembrane proteins into the mitochondrial inner membrane. Also required for the transfer of beta-barrel precursors from the TOM complex to the sorting and assembly machinery (SAM complex) of the outer membrane. Acts as a chaperone-like protein that protects the hydrophobic precursors from aggregation and guide them through the mitochondrial intermembrane space.</text>
</comment>
<protein>
    <recommendedName>
        <fullName evidence="11">Mitochondrial import inner membrane translocase subunit</fullName>
    </recommendedName>
</protein>
<keyword evidence="10 11" id="KW-1015">Disulfide bond</keyword>
<feature type="domain" description="Tim10-like" evidence="12">
    <location>
        <begin position="19"/>
        <end position="80"/>
    </location>
</feature>
<comment type="subunit">
    <text evidence="11">Heterohexamer.</text>
</comment>
<keyword evidence="7 11" id="KW-0653">Protein transport</keyword>
<dbReference type="EMBL" id="CP115611">
    <property type="protein sequence ID" value="WBW71195.1"/>
    <property type="molecule type" value="Genomic_DNA"/>
</dbReference>
<sequence length="90" mass="10006">MSFFGIGRGNQSVNPQNIALAEQEVELSVEIFNRMVSSCHKKCIATPYKEAELTKGESVCIDRCVAKYFDTSKVLGEHMKKIGEQNAPPQ</sequence>
<keyword evidence="3 11" id="KW-0813">Transport</keyword>
<evidence type="ECO:0000256" key="5">
    <source>
        <dbReference type="ARBA" id="ARBA00022792"/>
    </source>
</evidence>
<dbReference type="GO" id="GO:0046872">
    <property type="term" value="F:metal ion binding"/>
    <property type="evidence" value="ECO:0007669"/>
    <property type="project" value="UniProtKB-KW"/>
</dbReference>
<evidence type="ECO:0000313" key="13">
    <source>
        <dbReference type="EMBL" id="WBW71195.1"/>
    </source>
</evidence>
<dbReference type="GeneID" id="80875222"/>
<comment type="subcellular location">
    <subcellularLocation>
        <location evidence="1 11">Mitochondrion inner membrane</location>
        <topology evidence="1 11">Peripheral membrane protein</topology>
        <orientation evidence="1 11">Intermembrane side</orientation>
    </subcellularLocation>
</comment>
<evidence type="ECO:0000256" key="9">
    <source>
        <dbReference type="ARBA" id="ARBA00023128"/>
    </source>
</evidence>
<proteinExistence type="inferred from homology"/>
<dbReference type="GO" id="GO:0015031">
    <property type="term" value="P:protein transport"/>
    <property type="evidence" value="ECO:0007669"/>
    <property type="project" value="UniProtKB-KW"/>
</dbReference>
<keyword evidence="5 11" id="KW-0999">Mitochondrion inner membrane</keyword>
<name>A0AAF0AUS3_9SCHI</name>
<evidence type="ECO:0000256" key="6">
    <source>
        <dbReference type="ARBA" id="ARBA00022833"/>
    </source>
</evidence>
<keyword evidence="6" id="KW-0862">Zinc</keyword>
<evidence type="ECO:0000256" key="1">
    <source>
        <dbReference type="ARBA" id="ARBA00004137"/>
    </source>
</evidence>
<dbReference type="SUPFAM" id="SSF144122">
    <property type="entry name" value="Tim10-like"/>
    <property type="match status" value="1"/>
</dbReference>
<keyword evidence="5 11" id="KW-0472">Membrane</keyword>
<evidence type="ECO:0000256" key="10">
    <source>
        <dbReference type="ARBA" id="ARBA00023157"/>
    </source>
</evidence>
<dbReference type="Proteomes" id="UP001212411">
    <property type="component" value="Chromosome 1"/>
</dbReference>
<evidence type="ECO:0000313" key="14">
    <source>
        <dbReference type="Proteomes" id="UP001212411"/>
    </source>
</evidence>
<keyword evidence="9 11" id="KW-0496">Mitochondrion</keyword>
<dbReference type="PANTHER" id="PTHR11038:SF16">
    <property type="entry name" value="MITOCHONDRIAL IMPORT INNER MEMBRANE TRANSLOCASE SUBUNIT TIM10"/>
    <property type="match status" value="1"/>
</dbReference>
<evidence type="ECO:0000256" key="7">
    <source>
        <dbReference type="ARBA" id="ARBA00022927"/>
    </source>
</evidence>
<keyword evidence="11" id="KW-0143">Chaperone</keyword>
<dbReference type="KEGG" id="som:SOMG_01740"/>
<dbReference type="Pfam" id="PF02953">
    <property type="entry name" value="zf-Tim10_DDP"/>
    <property type="match status" value="1"/>
</dbReference>
<keyword evidence="14" id="KW-1185">Reference proteome</keyword>
<evidence type="ECO:0000256" key="8">
    <source>
        <dbReference type="ARBA" id="ARBA00023010"/>
    </source>
</evidence>
<reference evidence="13 14" key="1">
    <citation type="journal article" date="2023" name="G3 (Bethesda)">
        <title>A high-quality reference genome for the fission yeast Schizosaccharomyces osmophilus.</title>
        <authorList>
            <person name="Jia G.S."/>
            <person name="Zhang W.C."/>
            <person name="Liang Y."/>
            <person name="Liu X.H."/>
            <person name="Rhind N."/>
            <person name="Pidoux A."/>
            <person name="Brysch-Herzberg M."/>
            <person name="Du L.L."/>
        </authorList>
    </citation>
    <scope>NUCLEOTIDE SEQUENCE [LARGE SCALE GENOMIC DNA]</scope>
    <source>
        <strain evidence="13 14">CBS 15793</strain>
    </source>
</reference>
<dbReference type="RefSeq" id="XP_056035438.1">
    <property type="nucleotide sequence ID" value="XM_056180533.1"/>
</dbReference>
<evidence type="ECO:0000256" key="3">
    <source>
        <dbReference type="ARBA" id="ARBA00022448"/>
    </source>
</evidence>
<evidence type="ECO:0000259" key="12">
    <source>
        <dbReference type="Pfam" id="PF02953"/>
    </source>
</evidence>
<keyword evidence="8 11" id="KW-0811">Translocation</keyword>
<dbReference type="GO" id="GO:0005743">
    <property type="term" value="C:mitochondrial inner membrane"/>
    <property type="evidence" value="ECO:0007669"/>
    <property type="project" value="UniProtKB-SubCell"/>
</dbReference>
<comment type="similarity">
    <text evidence="2 11">Belongs to the small Tim family.</text>
</comment>
<dbReference type="AlphaFoldDB" id="A0AAF0AUS3"/>
<gene>
    <name evidence="13" type="primary">tim10</name>
    <name evidence="13" type="ORF">SOMG_01740</name>
</gene>
<dbReference type="InterPro" id="IPR004217">
    <property type="entry name" value="Tim10-like"/>
</dbReference>
<evidence type="ECO:0000256" key="4">
    <source>
        <dbReference type="ARBA" id="ARBA00022723"/>
    </source>
</evidence>
<keyword evidence="4" id="KW-0479">Metal-binding</keyword>
<dbReference type="GO" id="GO:0045039">
    <property type="term" value="P:protein insertion into mitochondrial inner membrane"/>
    <property type="evidence" value="ECO:0007669"/>
    <property type="project" value="TreeGrafter"/>
</dbReference>
<accession>A0AAF0AUS3</accession>
<dbReference type="PANTHER" id="PTHR11038">
    <property type="entry name" value="MITOCHONDRIAL IMPORT INNER MEMBRANE TRANSLOCASE SUBUNIT TIM10"/>
    <property type="match status" value="1"/>
</dbReference>
<dbReference type="InterPro" id="IPR035427">
    <property type="entry name" value="Tim10-like_dom_sf"/>
</dbReference>
<evidence type="ECO:0000256" key="2">
    <source>
        <dbReference type="ARBA" id="ARBA00006720"/>
    </source>
</evidence>
<organism evidence="13 14">
    <name type="scientific">Schizosaccharomyces osmophilus</name>
    <dbReference type="NCBI Taxonomy" id="2545709"/>
    <lineage>
        <taxon>Eukaryota</taxon>
        <taxon>Fungi</taxon>
        <taxon>Dikarya</taxon>
        <taxon>Ascomycota</taxon>
        <taxon>Taphrinomycotina</taxon>
        <taxon>Schizosaccharomycetes</taxon>
        <taxon>Schizosaccharomycetales</taxon>
        <taxon>Schizosaccharomycetaceae</taxon>
        <taxon>Schizosaccharomyces</taxon>
    </lineage>
</organism>
<dbReference type="Gene3D" id="1.10.287.810">
    <property type="entry name" value="Mitochondrial import inner membrane translocase subunit tim13 like domains"/>
    <property type="match status" value="1"/>
</dbReference>
<evidence type="ECO:0000256" key="11">
    <source>
        <dbReference type="RuleBase" id="RU367043"/>
    </source>
</evidence>
<comment type="domain">
    <text evidence="11">The twin CX3C motif contains 4 conserved Cys residues that form 2 disulfide bonds in the mitochondrial intermembrane space.</text>
</comment>